<feature type="domain" description="Ribophorin II C-terminal" evidence="8">
    <location>
        <begin position="23"/>
        <end position="129"/>
    </location>
</feature>
<keyword evidence="5 7" id="KW-1133">Transmembrane helix</keyword>
<keyword evidence="3" id="KW-0732">Signal</keyword>
<dbReference type="InterPro" id="IPR008814">
    <property type="entry name" value="Swp1"/>
</dbReference>
<organism evidence="9 10">
    <name type="scientific">Meloidogyne graminicola</name>
    <dbReference type="NCBI Taxonomy" id="189291"/>
    <lineage>
        <taxon>Eukaryota</taxon>
        <taxon>Metazoa</taxon>
        <taxon>Ecdysozoa</taxon>
        <taxon>Nematoda</taxon>
        <taxon>Chromadorea</taxon>
        <taxon>Rhabditida</taxon>
        <taxon>Tylenchina</taxon>
        <taxon>Tylenchomorpha</taxon>
        <taxon>Tylenchoidea</taxon>
        <taxon>Meloidogynidae</taxon>
        <taxon>Meloidogyninae</taxon>
        <taxon>Meloidogyne</taxon>
    </lineage>
</organism>
<keyword evidence="10" id="KW-1185">Reference proteome</keyword>
<accession>A0A8S9ZXS3</accession>
<dbReference type="PANTHER" id="PTHR12640:SF0">
    <property type="entry name" value="DOLICHYL-DIPHOSPHOOLIGOSACCHARIDE--PROTEIN GLYCOSYLTRANSFERASE SUBUNIT 2"/>
    <property type="match status" value="1"/>
</dbReference>
<evidence type="ECO:0000313" key="10">
    <source>
        <dbReference type="Proteomes" id="UP000605970"/>
    </source>
</evidence>
<dbReference type="Pfam" id="PF25147">
    <property type="entry name" value="Ribophorin_II_C"/>
    <property type="match status" value="1"/>
</dbReference>
<feature type="transmembrane region" description="Helical" evidence="7">
    <location>
        <begin position="65"/>
        <end position="88"/>
    </location>
</feature>
<feature type="transmembrane region" description="Helical" evidence="7">
    <location>
        <begin position="108"/>
        <end position="127"/>
    </location>
</feature>
<dbReference type="AlphaFoldDB" id="A0A8S9ZXS3"/>
<evidence type="ECO:0000256" key="3">
    <source>
        <dbReference type="ARBA" id="ARBA00022729"/>
    </source>
</evidence>
<dbReference type="OrthoDB" id="432292at2759"/>
<dbReference type="InterPro" id="IPR056790">
    <property type="entry name" value="Ribophorin_II_C"/>
</dbReference>
<evidence type="ECO:0000256" key="2">
    <source>
        <dbReference type="ARBA" id="ARBA00022692"/>
    </source>
</evidence>
<reference evidence="9" key="1">
    <citation type="journal article" date="2020" name="Ecol. Evol.">
        <title>Genome structure and content of the rice root-knot nematode (Meloidogyne graminicola).</title>
        <authorList>
            <person name="Phan N.T."/>
            <person name="Danchin E.G.J."/>
            <person name="Klopp C."/>
            <person name="Perfus-Barbeoch L."/>
            <person name="Kozlowski D.K."/>
            <person name="Koutsovoulos G.D."/>
            <person name="Lopez-Roques C."/>
            <person name="Bouchez O."/>
            <person name="Zahm M."/>
            <person name="Besnard G."/>
            <person name="Bellafiore S."/>
        </authorList>
    </citation>
    <scope>NUCLEOTIDE SEQUENCE</scope>
    <source>
        <strain evidence="9">VN-18</strain>
    </source>
</reference>
<keyword evidence="2 7" id="KW-0812">Transmembrane</keyword>
<evidence type="ECO:0000256" key="4">
    <source>
        <dbReference type="ARBA" id="ARBA00022824"/>
    </source>
</evidence>
<dbReference type="Proteomes" id="UP000605970">
    <property type="component" value="Unassembled WGS sequence"/>
</dbReference>
<dbReference type="PANTHER" id="PTHR12640">
    <property type="entry name" value="RIBOPHORIN II"/>
    <property type="match status" value="1"/>
</dbReference>
<comment type="subcellular location">
    <subcellularLocation>
        <location evidence="1">Endoplasmic reticulum membrane</location>
        <topology evidence="1">Multi-pass membrane protein</topology>
    </subcellularLocation>
</comment>
<protein>
    <submittedName>
        <fullName evidence="9">Dolichyl-diphosphooligosaccharide--protein glycosyltransferase subunit 2</fullName>
    </submittedName>
</protein>
<evidence type="ECO:0000259" key="8">
    <source>
        <dbReference type="Pfam" id="PF25147"/>
    </source>
</evidence>
<dbReference type="GO" id="GO:0008250">
    <property type="term" value="C:oligosaccharyltransferase complex"/>
    <property type="evidence" value="ECO:0007669"/>
    <property type="project" value="InterPro"/>
</dbReference>
<evidence type="ECO:0000256" key="7">
    <source>
        <dbReference type="SAM" id="Phobius"/>
    </source>
</evidence>
<feature type="transmembrane region" description="Helical" evidence="7">
    <location>
        <begin position="32"/>
        <end position="53"/>
    </location>
</feature>
<keyword evidence="4" id="KW-0256">Endoplasmic reticulum</keyword>
<evidence type="ECO:0000256" key="5">
    <source>
        <dbReference type="ARBA" id="ARBA00022989"/>
    </source>
</evidence>
<sequence>MCGVHTQIMKFNYEKLPEIEHQFQMNDARPPVIVSDIFAAICAAPLLILFFLWYRVGLSFGNIKFPWTFGFHIGLSAILGLYASHWLRSDTGTVFNDLNFIYLDMFETLKWLVIIGALTLFCGNRLLKRS</sequence>
<keyword evidence="6 7" id="KW-0472">Membrane</keyword>
<dbReference type="EMBL" id="JABEBT010000017">
    <property type="protein sequence ID" value="KAF7637742.1"/>
    <property type="molecule type" value="Genomic_DNA"/>
</dbReference>
<evidence type="ECO:0000256" key="1">
    <source>
        <dbReference type="ARBA" id="ARBA00004477"/>
    </source>
</evidence>
<evidence type="ECO:0000256" key="6">
    <source>
        <dbReference type="ARBA" id="ARBA00023136"/>
    </source>
</evidence>
<comment type="caution">
    <text evidence="9">The sequence shown here is derived from an EMBL/GenBank/DDBJ whole genome shotgun (WGS) entry which is preliminary data.</text>
</comment>
<gene>
    <name evidence="9" type="ORF">Mgra_00002718</name>
</gene>
<proteinExistence type="predicted"/>
<dbReference type="GO" id="GO:0006487">
    <property type="term" value="P:protein N-linked glycosylation"/>
    <property type="evidence" value="ECO:0007669"/>
    <property type="project" value="TreeGrafter"/>
</dbReference>
<evidence type="ECO:0000313" key="9">
    <source>
        <dbReference type="EMBL" id="KAF7637742.1"/>
    </source>
</evidence>
<name>A0A8S9ZXS3_9BILA</name>